<dbReference type="AlphaFoldDB" id="A0A1G9AKD0"/>
<evidence type="ECO:0000313" key="5">
    <source>
        <dbReference type="EMBL" id="SDK26975.1"/>
    </source>
</evidence>
<dbReference type="Proteomes" id="UP000198510">
    <property type="component" value="Unassembled WGS sequence"/>
</dbReference>
<keyword evidence="4" id="KW-0732">Signal</keyword>
<evidence type="ECO:0000256" key="1">
    <source>
        <dbReference type="ARBA" id="ARBA00022676"/>
    </source>
</evidence>
<name>A0A1G9AKD0_9BACT</name>
<dbReference type="InterPro" id="IPR023296">
    <property type="entry name" value="Glyco_hydro_beta-prop_sf"/>
</dbReference>
<dbReference type="SUPFAM" id="SSF75005">
    <property type="entry name" value="Arabinanase/levansucrase/invertase"/>
    <property type="match status" value="1"/>
</dbReference>
<dbReference type="PANTHER" id="PTHR34106:SF5">
    <property type="entry name" value="GLYCOSIDASE"/>
    <property type="match status" value="1"/>
</dbReference>
<dbReference type="Gene3D" id="2.115.10.20">
    <property type="entry name" value="Glycosyl hydrolase domain, family 43"/>
    <property type="match status" value="1"/>
</dbReference>
<dbReference type="STRING" id="1075417.SAMN05421823_102309"/>
<keyword evidence="1" id="KW-0328">Glycosyltransferase</keyword>
<dbReference type="PANTHER" id="PTHR34106">
    <property type="entry name" value="GLYCOSIDASE"/>
    <property type="match status" value="1"/>
</dbReference>
<evidence type="ECO:0000313" key="6">
    <source>
        <dbReference type="Proteomes" id="UP000198510"/>
    </source>
</evidence>
<comment type="similarity">
    <text evidence="3">Belongs to the glycosyl hydrolase 130 family.</text>
</comment>
<evidence type="ECO:0000256" key="4">
    <source>
        <dbReference type="SAM" id="SignalP"/>
    </source>
</evidence>
<accession>A0A1G9AKD0</accession>
<dbReference type="InterPro" id="IPR007184">
    <property type="entry name" value="Mannoside_phosphorylase"/>
</dbReference>
<dbReference type="CDD" id="cd18610">
    <property type="entry name" value="GH130_BT3780-like"/>
    <property type="match status" value="1"/>
</dbReference>
<keyword evidence="2" id="KW-0808">Transferase</keyword>
<feature type="signal peptide" evidence="4">
    <location>
        <begin position="1"/>
        <end position="20"/>
    </location>
</feature>
<reference evidence="5 6" key="1">
    <citation type="submission" date="2016-10" db="EMBL/GenBank/DDBJ databases">
        <authorList>
            <person name="de Groot N.N."/>
        </authorList>
    </citation>
    <scope>NUCLEOTIDE SEQUENCE [LARGE SCALE GENOMIC DNA]</scope>
    <source>
        <strain evidence="5 6">DSM 25186</strain>
    </source>
</reference>
<dbReference type="GO" id="GO:0016757">
    <property type="term" value="F:glycosyltransferase activity"/>
    <property type="evidence" value="ECO:0007669"/>
    <property type="project" value="UniProtKB-KW"/>
</dbReference>
<dbReference type="Pfam" id="PF04041">
    <property type="entry name" value="Glyco_hydro_130"/>
    <property type="match status" value="1"/>
</dbReference>
<gene>
    <name evidence="5" type="ORF">SAMN05421823_102309</name>
</gene>
<dbReference type="EMBL" id="FNFO01000002">
    <property type="protein sequence ID" value="SDK26975.1"/>
    <property type="molecule type" value="Genomic_DNA"/>
</dbReference>
<protein>
    <submittedName>
        <fullName evidence="5">Predicted glycosyl hydrolase, GH43/DUF377 family</fullName>
    </submittedName>
</protein>
<keyword evidence="6" id="KW-1185">Reference proteome</keyword>
<dbReference type="RefSeq" id="WP_089679854.1">
    <property type="nucleotide sequence ID" value="NZ_FNFO01000002.1"/>
</dbReference>
<dbReference type="GO" id="GO:0016787">
    <property type="term" value="F:hydrolase activity"/>
    <property type="evidence" value="ECO:0007669"/>
    <property type="project" value="UniProtKB-KW"/>
</dbReference>
<evidence type="ECO:0000256" key="2">
    <source>
        <dbReference type="ARBA" id="ARBA00022679"/>
    </source>
</evidence>
<proteinExistence type="inferred from homology"/>
<dbReference type="PROSITE" id="PS51257">
    <property type="entry name" value="PROKAR_LIPOPROTEIN"/>
    <property type="match status" value="1"/>
</dbReference>
<dbReference type="OrthoDB" id="2534034at2"/>
<sequence length="367" mass="40617">MRYTTYFFALLLAGCRFAPAPDTTTATETWQLTGFAKVDAANPVMEPDASLVFYDSLRGDSVQWALKDVFNPAAVVRHDTLFLLFRAEDTVGRHAGTSRIGLAASTDGLHFVKRPSPVLYPADDALQPYEGEGGCEDPRIVEDEAGRYYLTYTSYDGETARLCVATSPDLVHWQKQGLAFSAPQYRNLWGKSGAIVCRREGSRLIATQLQNRYWMYWGDTDLYLATSPDLIHWTPLEADSGLVSVLSPRPQQFDSRLVESGPPALLTDRGIVLIYNSMNLAPDQGGAPHIPEGTYAAGQALFDAENPAQLLERADTYFLYPEAPYEVHGQVGRVCFAEGLVPYKGYWFLYYGTADSKIAVARAPLPE</sequence>
<feature type="chain" id="PRO_5011644061" evidence="4">
    <location>
        <begin position="21"/>
        <end position="367"/>
    </location>
</feature>
<dbReference type="PIRSF" id="PIRSF016202">
    <property type="entry name" value="PH1107"/>
    <property type="match status" value="1"/>
</dbReference>
<keyword evidence="5" id="KW-0378">Hydrolase</keyword>
<evidence type="ECO:0000256" key="3">
    <source>
        <dbReference type="ARBA" id="ARBA00024356"/>
    </source>
</evidence>
<organism evidence="5 6">
    <name type="scientific">Catalinimonas alkaloidigena</name>
    <dbReference type="NCBI Taxonomy" id="1075417"/>
    <lineage>
        <taxon>Bacteria</taxon>
        <taxon>Pseudomonadati</taxon>
        <taxon>Bacteroidota</taxon>
        <taxon>Cytophagia</taxon>
        <taxon>Cytophagales</taxon>
        <taxon>Catalimonadaceae</taxon>
        <taxon>Catalinimonas</taxon>
    </lineage>
</organism>